<feature type="region of interest" description="Disordered" evidence="1">
    <location>
        <begin position="1"/>
        <end position="28"/>
    </location>
</feature>
<evidence type="ECO:0000313" key="2">
    <source>
        <dbReference type="EMBL" id="KAF2493047.1"/>
    </source>
</evidence>
<keyword evidence="3" id="KW-1185">Reference proteome</keyword>
<reference evidence="2" key="1">
    <citation type="journal article" date="2020" name="Stud. Mycol.">
        <title>101 Dothideomycetes genomes: a test case for predicting lifestyles and emergence of pathogens.</title>
        <authorList>
            <person name="Haridas S."/>
            <person name="Albert R."/>
            <person name="Binder M."/>
            <person name="Bloem J."/>
            <person name="Labutti K."/>
            <person name="Salamov A."/>
            <person name="Andreopoulos B."/>
            <person name="Baker S."/>
            <person name="Barry K."/>
            <person name="Bills G."/>
            <person name="Bluhm B."/>
            <person name="Cannon C."/>
            <person name="Castanera R."/>
            <person name="Culley D."/>
            <person name="Daum C."/>
            <person name="Ezra D."/>
            <person name="Gonzalez J."/>
            <person name="Henrissat B."/>
            <person name="Kuo A."/>
            <person name="Liang C."/>
            <person name="Lipzen A."/>
            <person name="Lutzoni F."/>
            <person name="Magnuson J."/>
            <person name="Mondo S."/>
            <person name="Nolan M."/>
            <person name="Ohm R."/>
            <person name="Pangilinan J."/>
            <person name="Park H.-J."/>
            <person name="Ramirez L."/>
            <person name="Alfaro M."/>
            <person name="Sun H."/>
            <person name="Tritt A."/>
            <person name="Yoshinaga Y."/>
            <person name="Zwiers L.-H."/>
            <person name="Turgeon B."/>
            <person name="Goodwin S."/>
            <person name="Spatafora J."/>
            <person name="Crous P."/>
            <person name="Grigoriev I."/>
        </authorList>
    </citation>
    <scope>NUCLEOTIDE SEQUENCE</scope>
    <source>
        <strain evidence="2">CBS 269.34</strain>
    </source>
</reference>
<proteinExistence type="predicted"/>
<name>A0A6A6QQC6_9PEZI</name>
<protein>
    <submittedName>
        <fullName evidence="2">Uncharacterized protein</fullName>
    </submittedName>
</protein>
<gene>
    <name evidence="2" type="ORF">BU16DRAFT_96519</name>
</gene>
<feature type="region of interest" description="Disordered" evidence="1">
    <location>
        <begin position="173"/>
        <end position="199"/>
    </location>
</feature>
<organism evidence="2 3">
    <name type="scientific">Lophium mytilinum</name>
    <dbReference type="NCBI Taxonomy" id="390894"/>
    <lineage>
        <taxon>Eukaryota</taxon>
        <taxon>Fungi</taxon>
        <taxon>Dikarya</taxon>
        <taxon>Ascomycota</taxon>
        <taxon>Pezizomycotina</taxon>
        <taxon>Dothideomycetes</taxon>
        <taxon>Pleosporomycetidae</taxon>
        <taxon>Mytilinidiales</taxon>
        <taxon>Mytilinidiaceae</taxon>
        <taxon>Lophium</taxon>
    </lineage>
</organism>
<evidence type="ECO:0000313" key="3">
    <source>
        <dbReference type="Proteomes" id="UP000799750"/>
    </source>
</evidence>
<dbReference type="Proteomes" id="UP000799750">
    <property type="component" value="Unassembled WGS sequence"/>
</dbReference>
<feature type="compositionally biased region" description="Gly residues" evidence="1">
    <location>
        <begin position="1"/>
        <end position="10"/>
    </location>
</feature>
<dbReference type="EMBL" id="MU004193">
    <property type="protein sequence ID" value="KAF2493047.1"/>
    <property type="molecule type" value="Genomic_DNA"/>
</dbReference>
<accession>A0A6A6QQC6</accession>
<dbReference type="AlphaFoldDB" id="A0A6A6QQC6"/>
<dbReference type="OrthoDB" id="10445825at2759"/>
<sequence length="398" mass="45474">MASRNSGGGSAAPQPASMTELREPLRNAQAQAGIAETLNAELRQRVEALESDLNLARYRATLAEERYKAHIRRDVERFHRHAARLSNRRKRNMTAVKEELEKRVKKVEEERDLAKKAAGDTEELRKRVEKVEMERNLAMKTVEDMAEKAANDSEDLRKRVEKAEMERDLAMKTGKDLAETSAHEMEDLKKRGEKAERERDDALKMVKDLEDAQNKLQAQPNQVLESAGNALVKNPEEQPQDVVELKAKLEGLRVTLKRVRKERDTAQSVSRIKGREHAKLKQAWDQERIALNKSGDTLTAKIVTIEMERDLARESTENPGESRGDMELRWETQHHIAIARSKRVSEAQTLEQNIADTCKTLLGPGVLQGSNLARYRRRNVDICCDTIRSFLVNYRLKI</sequence>
<evidence type="ECO:0000256" key="1">
    <source>
        <dbReference type="SAM" id="MobiDB-lite"/>
    </source>
</evidence>